<reference evidence="2" key="1">
    <citation type="journal article" date="2019" name="Int. J. Syst. Evol. Microbiol.">
        <title>The Global Catalogue of Microorganisms (GCM) 10K type strain sequencing project: providing services to taxonomists for standard genome sequencing and annotation.</title>
        <authorList>
            <consortium name="The Broad Institute Genomics Platform"/>
            <consortium name="The Broad Institute Genome Sequencing Center for Infectious Disease"/>
            <person name="Wu L."/>
            <person name="Ma J."/>
        </authorList>
    </citation>
    <scope>NUCLEOTIDE SEQUENCE [LARGE SCALE GENOMIC DNA]</scope>
    <source>
        <strain evidence="2">CCM 8479</strain>
    </source>
</reference>
<organism evidence="1 2">
    <name type="scientific">Streptomyces fimbriatus</name>
    <dbReference type="NCBI Taxonomy" id="68197"/>
    <lineage>
        <taxon>Bacteria</taxon>
        <taxon>Bacillati</taxon>
        <taxon>Actinomycetota</taxon>
        <taxon>Actinomycetes</taxon>
        <taxon>Kitasatosporales</taxon>
        <taxon>Streptomycetaceae</taxon>
        <taxon>Streptomyces</taxon>
    </lineage>
</organism>
<sequence length="406" mass="44706">MTLRERSLPSDRVRRLGRWFATHGEHPNAVRFGILLLGMAGTDDDSDVLKTLGALWAFSSEAREALARSRTDPCRALFELARQAEGWARVDAVRRLEGASDPEIREWLIREACTGDVLDGYFALTAARVGDLAGVLARGTLDEETLDGAGRILRALTDVDGPGPALTSYDGAARALNGYLLHPTAGGITLRRLWSLLPIDRFLNETRGGASCRGNDEWRRVRHRLAELVADPASRDVVLAGLTAEEPGTRRLAAWAARWMNLPARPALLRGLESEPHDSTLWFLLVDDCPSEDISAVVEAAARLLPLRDLRTGPTTELGLGTEYELDGILDIIVSRLDGHPGHGWELIETALNNRTSRNRRTALRALRGWPTEFVPPAARRILLAAAAREPVPELKAEMEQEARRL</sequence>
<dbReference type="Proteomes" id="UP001596156">
    <property type="component" value="Unassembled WGS sequence"/>
</dbReference>
<evidence type="ECO:0000313" key="2">
    <source>
        <dbReference type="Proteomes" id="UP001596156"/>
    </source>
</evidence>
<dbReference type="RefSeq" id="WP_344642888.1">
    <property type="nucleotide sequence ID" value="NZ_BAAASS010000003.1"/>
</dbReference>
<keyword evidence="2" id="KW-1185">Reference proteome</keyword>
<name>A0ABW0D240_STRFI</name>
<evidence type="ECO:0000313" key="1">
    <source>
        <dbReference type="EMBL" id="MFC5223155.1"/>
    </source>
</evidence>
<dbReference type="EMBL" id="JBHSKL010000003">
    <property type="protein sequence ID" value="MFC5223155.1"/>
    <property type="molecule type" value="Genomic_DNA"/>
</dbReference>
<accession>A0ABW0D240</accession>
<comment type="caution">
    <text evidence="1">The sequence shown here is derived from an EMBL/GenBank/DDBJ whole genome shotgun (WGS) entry which is preliminary data.</text>
</comment>
<proteinExistence type="predicted"/>
<protein>
    <submittedName>
        <fullName evidence="1">Uncharacterized protein</fullName>
    </submittedName>
</protein>
<gene>
    <name evidence="1" type="ORF">ACFPN6_00780</name>
</gene>